<proteinExistence type="inferred from homology"/>
<dbReference type="InterPro" id="IPR036249">
    <property type="entry name" value="Thioredoxin-like_sf"/>
</dbReference>
<dbReference type="RefSeq" id="WP_158248095.1">
    <property type="nucleotide sequence ID" value="NZ_BMIV01000010.1"/>
</dbReference>
<evidence type="ECO:0000313" key="10">
    <source>
        <dbReference type="Proteomes" id="UP000640509"/>
    </source>
</evidence>
<feature type="region of interest" description="Disordered" evidence="6">
    <location>
        <begin position="306"/>
        <end position="336"/>
    </location>
</feature>
<dbReference type="CDD" id="cd02968">
    <property type="entry name" value="SCO"/>
    <property type="match status" value="1"/>
</dbReference>
<name>A0ABQ1VK28_9RHOB</name>
<protein>
    <recommendedName>
        <fullName evidence="8">Cytochrome c domain-containing protein</fullName>
    </recommendedName>
</protein>
<dbReference type="InterPro" id="IPR003782">
    <property type="entry name" value="SCO1/SenC"/>
</dbReference>
<feature type="domain" description="Cytochrome c" evidence="8">
    <location>
        <begin position="204"/>
        <end position="296"/>
    </location>
</feature>
<evidence type="ECO:0000256" key="1">
    <source>
        <dbReference type="ARBA" id="ARBA00010996"/>
    </source>
</evidence>
<dbReference type="InterPro" id="IPR009056">
    <property type="entry name" value="Cyt_c-like_dom"/>
</dbReference>
<keyword evidence="7" id="KW-0732">Signal</keyword>
<keyword evidence="10" id="KW-1185">Reference proteome</keyword>
<evidence type="ECO:0000259" key="8">
    <source>
        <dbReference type="PROSITE" id="PS51007"/>
    </source>
</evidence>
<reference evidence="10" key="1">
    <citation type="journal article" date="2019" name="Int. J. Syst. Evol. Microbiol.">
        <title>The Global Catalogue of Microorganisms (GCM) 10K type strain sequencing project: providing services to taxonomists for standard genome sequencing and annotation.</title>
        <authorList>
            <consortium name="The Broad Institute Genomics Platform"/>
            <consortium name="The Broad Institute Genome Sequencing Center for Infectious Disease"/>
            <person name="Wu L."/>
            <person name="Ma J."/>
        </authorList>
    </citation>
    <scope>NUCLEOTIDE SEQUENCE [LARGE SCALE GENOMIC DNA]</scope>
    <source>
        <strain evidence="10">CGMCC 1.15419</strain>
    </source>
</reference>
<keyword evidence="3 5" id="KW-0479">Metal-binding</keyword>
<organism evidence="9 10">
    <name type="scientific">Paracoccus acridae</name>
    <dbReference type="NCBI Taxonomy" id="1795310"/>
    <lineage>
        <taxon>Bacteria</taxon>
        <taxon>Pseudomonadati</taxon>
        <taxon>Pseudomonadota</taxon>
        <taxon>Alphaproteobacteria</taxon>
        <taxon>Rhodobacterales</taxon>
        <taxon>Paracoccaceae</taxon>
        <taxon>Paracoccus</taxon>
    </lineage>
</organism>
<evidence type="ECO:0000313" key="9">
    <source>
        <dbReference type="EMBL" id="GGF73916.1"/>
    </source>
</evidence>
<dbReference type="Gene3D" id="1.10.760.10">
    <property type="entry name" value="Cytochrome c-like domain"/>
    <property type="match status" value="1"/>
</dbReference>
<feature type="chain" id="PRO_5045668855" description="Cytochrome c domain-containing protein" evidence="7">
    <location>
        <begin position="25"/>
        <end position="336"/>
    </location>
</feature>
<dbReference type="EMBL" id="BMIV01000010">
    <property type="protein sequence ID" value="GGF73916.1"/>
    <property type="molecule type" value="Genomic_DNA"/>
</dbReference>
<dbReference type="Gene3D" id="3.40.30.10">
    <property type="entry name" value="Glutaredoxin"/>
    <property type="match status" value="1"/>
</dbReference>
<evidence type="ECO:0000256" key="7">
    <source>
        <dbReference type="SAM" id="SignalP"/>
    </source>
</evidence>
<evidence type="ECO:0000256" key="6">
    <source>
        <dbReference type="SAM" id="MobiDB-lite"/>
    </source>
</evidence>
<feature type="compositionally biased region" description="Basic and acidic residues" evidence="6">
    <location>
        <begin position="309"/>
        <end position="318"/>
    </location>
</feature>
<sequence>MRRHLLALACAATLSVTAIGPAKAEWDGSYFPNVELVNQDGVTLRFWDDLLRDKIVVVNFVYTDCPDICGLSTARMAQVVDWLGERIGKDIFVYSISLDPGTDTPQRLRDYADAFDAPDGWMFLTGSPENVDIVRFKMGERSESLAQHRSDMVIGNAATGEWRRASLMGSLVVLTEEILSLDPAWTLPPAIASLETITPGQLVIKDTPGEGLFLSACAACHTVGEGIRVGPDLSGVTLRRDREWLKAYLKVPNRMLARKDPVAVELDKAFPAVRMPNLQLNDTDVEDLIHYLAVQTELLGQPQEVAEAAGHDHADHSGHGQSGHTHADGHQHDHSH</sequence>
<keyword evidence="2 5" id="KW-0349">Heme</keyword>
<comment type="caution">
    <text evidence="9">The sequence shown here is derived from an EMBL/GenBank/DDBJ whole genome shotgun (WGS) entry which is preliminary data.</text>
</comment>
<dbReference type="PROSITE" id="PS51007">
    <property type="entry name" value="CYTC"/>
    <property type="match status" value="1"/>
</dbReference>
<dbReference type="SUPFAM" id="SSF46626">
    <property type="entry name" value="Cytochrome c"/>
    <property type="match status" value="1"/>
</dbReference>
<keyword evidence="4 5" id="KW-0408">Iron</keyword>
<gene>
    <name evidence="9" type="ORF">GCM10011402_28170</name>
</gene>
<dbReference type="Pfam" id="PF00034">
    <property type="entry name" value="Cytochrom_C"/>
    <property type="match status" value="1"/>
</dbReference>
<comment type="similarity">
    <text evidence="1">Belongs to the SCO1/2 family.</text>
</comment>
<feature type="signal peptide" evidence="7">
    <location>
        <begin position="1"/>
        <end position="24"/>
    </location>
</feature>
<evidence type="ECO:0000256" key="2">
    <source>
        <dbReference type="ARBA" id="ARBA00022617"/>
    </source>
</evidence>
<dbReference type="PANTHER" id="PTHR12151:SF5">
    <property type="entry name" value="AT19154P"/>
    <property type="match status" value="1"/>
</dbReference>
<dbReference type="Proteomes" id="UP000640509">
    <property type="component" value="Unassembled WGS sequence"/>
</dbReference>
<evidence type="ECO:0000256" key="4">
    <source>
        <dbReference type="ARBA" id="ARBA00023004"/>
    </source>
</evidence>
<evidence type="ECO:0000256" key="5">
    <source>
        <dbReference type="PROSITE-ProRule" id="PRU00433"/>
    </source>
</evidence>
<evidence type="ECO:0000256" key="3">
    <source>
        <dbReference type="ARBA" id="ARBA00022723"/>
    </source>
</evidence>
<dbReference type="Pfam" id="PF02630">
    <property type="entry name" value="SCO1-SenC"/>
    <property type="match status" value="1"/>
</dbReference>
<accession>A0ABQ1VK28</accession>
<dbReference type="PANTHER" id="PTHR12151">
    <property type="entry name" value="ELECTRON TRANSPORT PROTIN SCO1/SENC FAMILY MEMBER"/>
    <property type="match status" value="1"/>
</dbReference>
<feature type="compositionally biased region" description="Basic and acidic residues" evidence="6">
    <location>
        <begin position="325"/>
        <end position="336"/>
    </location>
</feature>
<dbReference type="InterPro" id="IPR036909">
    <property type="entry name" value="Cyt_c-like_dom_sf"/>
</dbReference>
<dbReference type="SUPFAM" id="SSF52833">
    <property type="entry name" value="Thioredoxin-like"/>
    <property type="match status" value="1"/>
</dbReference>